<dbReference type="RefSeq" id="WP_106521932.1">
    <property type="nucleotide sequence ID" value="NZ_PYGD01000001.1"/>
</dbReference>
<dbReference type="GO" id="GO:0016491">
    <property type="term" value="F:oxidoreductase activity"/>
    <property type="evidence" value="ECO:0007669"/>
    <property type="project" value="UniProtKB-KW"/>
</dbReference>
<name>A0A2P8DDG6_9BACT</name>
<dbReference type="InterPro" id="IPR013328">
    <property type="entry name" value="6PGD_dom2"/>
</dbReference>
<dbReference type="Proteomes" id="UP000240572">
    <property type="component" value="Unassembled WGS sequence"/>
</dbReference>
<dbReference type="Gene3D" id="3.40.50.720">
    <property type="entry name" value="NAD(P)-binding Rossmann-like Domain"/>
    <property type="match status" value="1"/>
</dbReference>
<keyword evidence="5" id="KW-1185">Reference proteome</keyword>
<gene>
    <name evidence="4" type="ORF">B0I18_1011436</name>
</gene>
<dbReference type="SUPFAM" id="SSF48179">
    <property type="entry name" value="6-phosphogluconate dehydrogenase C-terminal domain-like"/>
    <property type="match status" value="1"/>
</dbReference>
<sequence>MIAFLGMGLLGSNFVKAMLQQGKTVQVWNRSSAKARALEAFGARAFDDVSAAVSGVERVHITLRDDASVDEVLEQALPGLQPGTLLIDHTTTSAEGALARTEAWKARGFRYLHAPVFMGPQNAFESTGYMLVSGDQDLIAELEPALAAMTGTVMNFGTTINRAAAIKLVGNAFLVAFTAGTADTLALGKALDVPLDDIFTLFNAWNPGAMLPARIKKLTGGTFDQPTWELVMARKDTQLFLDAARQGKRPLTVIPAVAAEMDRWIDKGHGHDDWTVIGKDAVS</sequence>
<reference evidence="4 5" key="1">
    <citation type="submission" date="2018-03" db="EMBL/GenBank/DDBJ databases">
        <title>Genomic Encyclopedia of Type Strains, Phase III (KMG-III): the genomes of soil and plant-associated and newly described type strains.</title>
        <authorList>
            <person name="Whitman W."/>
        </authorList>
    </citation>
    <scope>NUCLEOTIDE SEQUENCE [LARGE SCALE GENOMIC DNA]</scope>
    <source>
        <strain evidence="4 5">CGMCC 1.12700</strain>
    </source>
</reference>
<protein>
    <submittedName>
        <fullName evidence="4">3-hydroxyisobutyrate dehydrogenase</fullName>
    </submittedName>
</protein>
<dbReference type="InterPro" id="IPR008927">
    <property type="entry name" value="6-PGluconate_DH-like_C_sf"/>
</dbReference>
<proteinExistence type="predicted"/>
<feature type="active site" evidence="2">
    <location>
        <position position="167"/>
    </location>
</feature>
<accession>A0A2P8DDG6</accession>
<evidence type="ECO:0000256" key="1">
    <source>
        <dbReference type="ARBA" id="ARBA00023002"/>
    </source>
</evidence>
<dbReference type="Gene3D" id="1.10.1040.10">
    <property type="entry name" value="N-(1-d-carboxylethyl)-l-norvaline Dehydrogenase, domain 2"/>
    <property type="match status" value="1"/>
</dbReference>
<evidence type="ECO:0000313" key="5">
    <source>
        <dbReference type="Proteomes" id="UP000240572"/>
    </source>
</evidence>
<evidence type="ECO:0000259" key="3">
    <source>
        <dbReference type="Pfam" id="PF03446"/>
    </source>
</evidence>
<dbReference type="Pfam" id="PF03446">
    <property type="entry name" value="NAD_binding_2"/>
    <property type="match status" value="1"/>
</dbReference>
<dbReference type="EMBL" id="PYGD01000001">
    <property type="protein sequence ID" value="PSK95270.1"/>
    <property type="molecule type" value="Genomic_DNA"/>
</dbReference>
<dbReference type="InterPro" id="IPR051265">
    <property type="entry name" value="HIBADH-related_NP60_sf"/>
</dbReference>
<evidence type="ECO:0000313" key="4">
    <source>
        <dbReference type="EMBL" id="PSK95270.1"/>
    </source>
</evidence>
<dbReference type="PIRSF" id="PIRSF000103">
    <property type="entry name" value="HIBADH"/>
    <property type="match status" value="1"/>
</dbReference>
<dbReference type="OrthoDB" id="9777604at2"/>
<dbReference type="InterPro" id="IPR006115">
    <property type="entry name" value="6PGDH_NADP-bd"/>
</dbReference>
<organism evidence="4 5">
    <name type="scientific">Taibaiella chishuiensis</name>
    <dbReference type="NCBI Taxonomy" id="1434707"/>
    <lineage>
        <taxon>Bacteria</taxon>
        <taxon>Pseudomonadati</taxon>
        <taxon>Bacteroidota</taxon>
        <taxon>Chitinophagia</taxon>
        <taxon>Chitinophagales</taxon>
        <taxon>Chitinophagaceae</taxon>
        <taxon>Taibaiella</taxon>
    </lineage>
</organism>
<dbReference type="PANTHER" id="PTHR43580">
    <property type="entry name" value="OXIDOREDUCTASE GLYR1-RELATED"/>
    <property type="match status" value="1"/>
</dbReference>
<dbReference type="AlphaFoldDB" id="A0A2P8DDG6"/>
<dbReference type="GO" id="GO:0050661">
    <property type="term" value="F:NADP binding"/>
    <property type="evidence" value="ECO:0007669"/>
    <property type="project" value="InterPro"/>
</dbReference>
<dbReference type="InterPro" id="IPR036291">
    <property type="entry name" value="NAD(P)-bd_dom_sf"/>
</dbReference>
<dbReference type="PANTHER" id="PTHR43580:SF2">
    <property type="entry name" value="CYTOKINE-LIKE NUCLEAR FACTOR N-PAC"/>
    <property type="match status" value="1"/>
</dbReference>
<keyword evidence="1" id="KW-0560">Oxidoreductase</keyword>
<evidence type="ECO:0000256" key="2">
    <source>
        <dbReference type="PIRSR" id="PIRSR000103-1"/>
    </source>
</evidence>
<dbReference type="SUPFAM" id="SSF51735">
    <property type="entry name" value="NAD(P)-binding Rossmann-fold domains"/>
    <property type="match status" value="1"/>
</dbReference>
<dbReference type="InterPro" id="IPR015815">
    <property type="entry name" value="HIBADH-related"/>
</dbReference>
<feature type="domain" description="6-phosphogluconate dehydrogenase NADP-binding" evidence="3">
    <location>
        <begin position="2"/>
        <end position="154"/>
    </location>
</feature>
<comment type="caution">
    <text evidence="4">The sequence shown here is derived from an EMBL/GenBank/DDBJ whole genome shotgun (WGS) entry which is preliminary data.</text>
</comment>